<comment type="caution">
    <text evidence="2">The sequence shown here is derived from an EMBL/GenBank/DDBJ whole genome shotgun (WGS) entry which is preliminary data.</text>
</comment>
<evidence type="ECO:0000256" key="1">
    <source>
        <dbReference type="SAM" id="Phobius"/>
    </source>
</evidence>
<feature type="transmembrane region" description="Helical" evidence="1">
    <location>
        <begin position="33"/>
        <end position="53"/>
    </location>
</feature>
<dbReference type="Proteomes" id="UP000783863">
    <property type="component" value="Unassembled WGS sequence"/>
</dbReference>
<protein>
    <submittedName>
        <fullName evidence="2">Uncharacterized protein</fullName>
    </submittedName>
</protein>
<organism evidence="2 3">
    <name type="scientific">Haloarcula salinisoli</name>
    <dbReference type="NCBI Taxonomy" id="2487746"/>
    <lineage>
        <taxon>Archaea</taxon>
        <taxon>Methanobacteriati</taxon>
        <taxon>Methanobacteriota</taxon>
        <taxon>Stenosarchaea group</taxon>
        <taxon>Halobacteria</taxon>
        <taxon>Halobacteriales</taxon>
        <taxon>Haloarculaceae</taxon>
        <taxon>Haloarcula</taxon>
    </lineage>
</organism>
<keyword evidence="1" id="KW-0812">Transmembrane</keyword>
<dbReference type="RefSeq" id="WP_220588135.1">
    <property type="nucleotide sequence ID" value="NZ_RKLQ01000002.1"/>
</dbReference>
<accession>A0A8J8CCT8</accession>
<evidence type="ECO:0000313" key="2">
    <source>
        <dbReference type="EMBL" id="MBX0303895.1"/>
    </source>
</evidence>
<proteinExistence type="predicted"/>
<dbReference type="EMBL" id="RKLQ01000002">
    <property type="protein sequence ID" value="MBX0303895.1"/>
    <property type="molecule type" value="Genomic_DNA"/>
</dbReference>
<gene>
    <name evidence="2" type="ORF">EGD98_09470</name>
</gene>
<sequence>MALTARTIGIWLLFSAASGLLLGVEFPARSVDWRLAFTVGSVYFVGFVLIEAARDRLTVFD</sequence>
<keyword evidence="3" id="KW-1185">Reference proteome</keyword>
<evidence type="ECO:0000313" key="3">
    <source>
        <dbReference type="Proteomes" id="UP000783863"/>
    </source>
</evidence>
<dbReference type="AlphaFoldDB" id="A0A8J8CCT8"/>
<keyword evidence="1" id="KW-1133">Transmembrane helix</keyword>
<reference evidence="2" key="1">
    <citation type="submission" date="2021-06" db="EMBL/GenBank/DDBJ databases">
        <title>Halomicroarcula sp. F24A a new haloarchaeum isolated from saline soil.</title>
        <authorList>
            <person name="Duran-Viseras A."/>
            <person name="Sanchez-Porro C."/>
            <person name="Ventosa A."/>
        </authorList>
    </citation>
    <scope>NUCLEOTIDE SEQUENCE</scope>
    <source>
        <strain evidence="2">F24A</strain>
    </source>
</reference>
<keyword evidence="1" id="KW-0472">Membrane</keyword>
<name>A0A8J8CCT8_9EURY</name>